<protein>
    <recommendedName>
        <fullName evidence="1">Heterokaryon incompatibility domain-containing protein</fullName>
    </recommendedName>
</protein>
<name>A0A3M7D0P3_HORWE</name>
<gene>
    <name evidence="2" type="ORF">D0865_02932</name>
</gene>
<evidence type="ECO:0000259" key="1">
    <source>
        <dbReference type="Pfam" id="PF06985"/>
    </source>
</evidence>
<proteinExistence type="predicted"/>
<dbReference type="PANTHER" id="PTHR10622:SF13">
    <property type="entry name" value="NACHT DOMAIN-CONTAINING PROTEIN"/>
    <property type="match status" value="1"/>
</dbReference>
<reference evidence="2 3" key="1">
    <citation type="journal article" date="2018" name="BMC Genomics">
        <title>Genomic evidence for intraspecific hybridization in a clonal and extremely halotolerant yeast.</title>
        <authorList>
            <person name="Gostincar C."/>
            <person name="Stajich J.E."/>
            <person name="Zupancic J."/>
            <person name="Zalar P."/>
            <person name="Gunde-Cimerman N."/>
        </authorList>
    </citation>
    <scope>NUCLEOTIDE SEQUENCE [LARGE SCALE GENOMIC DNA]</scope>
    <source>
        <strain evidence="2 3">EXF-151</strain>
    </source>
</reference>
<evidence type="ECO:0000313" key="2">
    <source>
        <dbReference type="EMBL" id="RMY57822.1"/>
    </source>
</evidence>
<dbReference type="PANTHER" id="PTHR10622">
    <property type="entry name" value="HET DOMAIN-CONTAINING PROTEIN"/>
    <property type="match status" value="1"/>
</dbReference>
<feature type="domain" description="Heterokaryon incompatibility" evidence="1">
    <location>
        <begin position="26"/>
        <end position="113"/>
    </location>
</feature>
<dbReference type="Proteomes" id="UP000270230">
    <property type="component" value="Unassembled WGS sequence"/>
</dbReference>
<evidence type="ECO:0000313" key="3">
    <source>
        <dbReference type="Proteomes" id="UP000270230"/>
    </source>
</evidence>
<accession>A0A3M7D0P3</accession>
<dbReference type="OrthoDB" id="20872at2759"/>
<dbReference type="AlphaFoldDB" id="A0A3M7D0P3"/>
<sequence length="254" mass="29106">MRLLTSTADHDLSLTKDLDEDDIPPYAILSHTWGSNEEEVAYKDLVDGTAKAKTGYRKILFCQERASHDGQTYSWVDTCCIDKTNHVELNTAITSMFDWYAKATKCYVYLSDVERGLFGTAKGCNVDWRSQFRNCRWLTRGWTLQELLAPRVVEFYDQTGTLLGDKTSLENDICEVTGIPAAALQGRPLTSYSIEERLAWQHNRRTKKPEDVAYSLSGICGVPMIPVYGEGRDRAMARLRKEIDDFFQGERYRW</sequence>
<dbReference type="InterPro" id="IPR010730">
    <property type="entry name" value="HET"/>
</dbReference>
<comment type="caution">
    <text evidence="2">The sequence shown here is derived from an EMBL/GenBank/DDBJ whole genome shotgun (WGS) entry which is preliminary data.</text>
</comment>
<dbReference type="Pfam" id="PF06985">
    <property type="entry name" value="HET"/>
    <property type="match status" value="1"/>
</dbReference>
<dbReference type="EMBL" id="QWIN01000152">
    <property type="protein sequence ID" value="RMY57822.1"/>
    <property type="molecule type" value="Genomic_DNA"/>
</dbReference>
<organism evidence="2 3">
    <name type="scientific">Hortaea werneckii</name>
    <name type="common">Black yeast</name>
    <name type="synonym">Cladosporium werneckii</name>
    <dbReference type="NCBI Taxonomy" id="91943"/>
    <lineage>
        <taxon>Eukaryota</taxon>
        <taxon>Fungi</taxon>
        <taxon>Dikarya</taxon>
        <taxon>Ascomycota</taxon>
        <taxon>Pezizomycotina</taxon>
        <taxon>Dothideomycetes</taxon>
        <taxon>Dothideomycetidae</taxon>
        <taxon>Mycosphaerellales</taxon>
        <taxon>Teratosphaeriaceae</taxon>
        <taxon>Hortaea</taxon>
    </lineage>
</organism>